<dbReference type="InterPro" id="IPR011066">
    <property type="entry name" value="MscS_channel_C_sf"/>
</dbReference>
<dbReference type="Gene3D" id="1.10.287.1260">
    <property type="match status" value="1"/>
</dbReference>
<keyword evidence="5 8" id="KW-1133">Transmembrane helix</keyword>
<dbReference type="SUPFAM" id="SSF82689">
    <property type="entry name" value="Mechanosensitive channel protein MscS (YggB), C-terminal domain"/>
    <property type="match status" value="1"/>
</dbReference>
<dbReference type="RefSeq" id="WP_171835812.1">
    <property type="nucleotide sequence ID" value="NZ_CP053708.1"/>
</dbReference>
<dbReference type="InterPro" id="IPR045276">
    <property type="entry name" value="YbiO_bact"/>
</dbReference>
<dbReference type="InterPro" id="IPR011014">
    <property type="entry name" value="MscS_channel_TM-2"/>
</dbReference>
<feature type="transmembrane region" description="Helical" evidence="8">
    <location>
        <begin position="335"/>
        <end position="359"/>
    </location>
</feature>
<evidence type="ECO:0000313" key="13">
    <source>
        <dbReference type="Proteomes" id="UP000500767"/>
    </source>
</evidence>
<evidence type="ECO:0000256" key="4">
    <source>
        <dbReference type="ARBA" id="ARBA00022692"/>
    </source>
</evidence>
<evidence type="ECO:0000256" key="8">
    <source>
        <dbReference type="SAM" id="Phobius"/>
    </source>
</evidence>
<feature type="transmembrane region" description="Helical" evidence="8">
    <location>
        <begin position="200"/>
        <end position="222"/>
    </location>
</feature>
<dbReference type="PANTHER" id="PTHR30460">
    <property type="entry name" value="MODERATE CONDUCTANCE MECHANOSENSITIVE CHANNEL YBIO"/>
    <property type="match status" value="1"/>
</dbReference>
<feature type="transmembrane region" description="Helical" evidence="8">
    <location>
        <begin position="489"/>
        <end position="512"/>
    </location>
</feature>
<evidence type="ECO:0000313" key="12">
    <source>
        <dbReference type="EMBL" id="QKE91867.1"/>
    </source>
</evidence>
<dbReference type="Pfam" id="PF00924">
    <property type="entry name" value="MS_channel_2nd"/>
    <property type="match status" value="1"/>
</dbReference>
<organism evidence="12 13">
    <name type="scientific">Lichenicola cladoniae</name>
    <dbReference type="NCBI Taxonomy" id="1484109"/>
    <lineage>
        <taxon>Bacteria</taxon>
        <taxon>Pseudomonadati</taxon>
        <taxon>Pseudomonadota</taxon>
        <taxon>Alphaproteobacteria</taxon>
        <taxon>Acetobacterales</taxon>
        <taxon>Acetobacteraceae</taxon>
        <taxon>Lichenicola</taxon>
    </lineage>
</organism>
<feature type="transmembrane region" description="Helical" evidence="8">
    <location>
        <begin position="371"/>
        <end position="396"/>
    </location>
</feature>
<dbReference type="AlphaFoldDB" id="A0A6M8HUL6"/>
<dbReference type="InterPro" id="IPR006685">
    <property type="entry name" value="MscS_channel_2nd"/>
</dbReference>
<protein>
    <submittedName>
        <fullName evidence="12">Mechanosensitive ion channel</fullName>
    </submittedName>
</protein>
<dbReference type="InterPro" id="IPR023408">
    <property type="entry name" value="MscS_beta-dom_sf"/>
</dbReference>
<keyword evidence="6 8" id="KW-0472">Membrane</keyword>
<sequence length="919" mass="98264">MKQLRTGGRFSDPASCMLLVALVVAQIVLCPAVGHAQTGPAMQASPSTGATADEPAADTGQERPDSTRGSADATGGTAPADGSDALTPAERQRLKILLAQPHRRDPAPSSHPASDPKAVATTAKPAPTTATPAVPEKPKVVTLAPDSLAGEMLAQAATVQKVLQARSRNFNMMFGDMALAGRWLHREMVVPSARAALLDALWRGAAVVLVGLAVEHLLLLALRRPLRGLGRDARAAEEEHVEAAHVEELAAIESSVPSPEDSVASGLNPATAVATLVPQLDGALPGTPAEPATPVPEAVDPALRAEAAQRSAKQAETRSLDAVHRRRTLRLFRRLPYAVLRLVLKLAPLAVFLALGNLAATTVATQPKTQLVIVTVTNIYGVGRVLWLLADMILAPKAPGVRLLRIENDSARFLTRWWSWLVAIPVVAICFTDIGRILDLPTRPSQAITRAVILIEHVLLAVLIWQTRHKVAAALHPPRRLRERSFGRILVRLADYWWIAALFFDGALWVVWAAQIRGGYAKMWQLFLSSVIVIVVCRLVGIMLLGGLARAFRVDAEAGAEAGAGHTGVEHRASRYYPAMRRIVTWSLFIIGAVALAQAWGIPAIGFFTHGTLGTHLLSASTTILVSLIVGVVVWELVNGALDRQISRFSNSGQVPRAVRLQTLLPILRTLLFVVLGTILVLTILSEIGLNIAPLLAGAGIIGVAVGFGSQKLVQDFITGIFLLVENAMQVGDNVTVAGISGVVEHLSIRTLRLRSGDGSIQIIPFSSVSTVANLSRDYAVAAITVSIAFSEDTDRLCDLLNDIGHELRTDAVFAEMTLADFGLNGVDSLGEYAVTISGTIRCTVGGRWPIQREFNRRLRRRMAELDIALPQAQRSISMPKLAALLAEHAIPPNPTAPHAVPPAADAGNHQANPDTRHE</sequence>
<feature type="region of interest" description="Disordered" evidence="7">
    <location>
        <begin position="100"/>
        <end position="133"/>
    </location>
</feature>
<dbReference type="Proteomes" id="UP000500767">
    <property type="component" value="Chromosome"/>
</dbReference>
<feature type="transmembrane region" description="Helical" evidence="8">
    <location>
        <begin position="524"/>
        <end position="545"/>
    </location>
</feature>
<feature type="transmembrane region" description="Helical" evidence="8">
    <location>
        <begin position="417"/>
        <end position="435"/>
    </location>
</feature>
<dbReference type="SUPFAM" id="SSF82861">
    <property type="entry name" value="Mechanosensitive channel protein MscS (YggB), transmembrane region"/>
    <property type="match status" value="1"/>
</dbReference>
<feature type="compositionally biased region" description="Low complexity" evidence="7">
    <location>
        <begin position="107"/>
        <end position="133"/>
    </location>
</feature>
<evidence type="ECO:0000256" key="3">
    <source>
        <dbReference type="ARBA" id="ARBA00022475"/>
    </source>
</evidence>
<evidence type="ECO:0000259" key="10">
    <source>
        <dbReference type="Pfam" id="PF21088"/>
    </source>
</evidence>
<feature type="domain" description="Mechanosensitive ion channel transmembrane helices 2/3" evidence="10">
    <location>
        <begin position="670"/>
        <end position="711"/>
    </location>
</feature>
<feature type="region of interest" description="Disordered" evidence="7">
    <location>
        <begin position="37"/>
        <end position="86"/>
    </location>
</feature>
<dbReference type="Gene3D" id="3.30.70.100">
    <property type="match status" value="1"/>
</dbReference>
<feature type="compositionally biased region" description="Low complexity" evidence="7">
    <location>
        <begin position="69"/>
        <end position="85"/>
    </location>
</feature>
<keyword evidence="4 8" id="KW-0812">Transmembrane</keyword>
<gene>
    <name evidence="12" type="ORF">HN018_19155</name>
</gene>
<evidence type="ECO:0000256" key="1">
    <source>
        <dbReference type="ARBA" id="ARBA00004651"/>
    </source>
</evidence>
<dbReference type="PANTHER" id="PTHR30460:SF0">
    <property type="entry name" value="MODERATE CONDUCTANCE MECHANOSENSITIVE CHANNEL YBIO"/>
    <property type="match status" value="1"/>
</dbReference>
<evidence type="ECO:0000259" key="11">
    <source>
        <dbReference type="Pfam" id="PF25392"/>
    </source>
</evidence>
<dbReference type="KEGG" id="lck:HN018_19155"/>
<evidence type="ECO:0000256" key="5">
    <source>
        <dbReference type="ARBA" id="ARBA00022989"/>
    </source>
</evidence>
<comment type="similarity">
    <text evidence="2">Belongs to the MscS (TC 1.A.23) family.</text>
</comment>
<proteinExistence type="inferred from homology"/>
<evidence type="ECO:0000256" key="2">
    <source>
        <dbReference type="ARBA" id="ARBA00008017"/>
    </source>
</evidence>
<feature type="domain" description="Moderate conductance mechanosensitive channel YbiO-like transmembrane helix 1" evidence="11">
    <location>
        <begin position="529"/>
        <end position="606"/>
    </location>
</feature>
<dbReference type="GO" id="GO:0008381">
    <property type="term" value="F:mechanosensitive monoatomic ion channel activity"/>
    <property type="evidence" value="ECO:0007669"/>
    <property type="project" value="InterPro"/>
</dbReference>
<evidence type="ECO:0000256" key="7">
    <source>
        <dbReference type="SAM" id="MobiDB-lite"/>
    </source>
</evidence>
<dbReference type="Pfam" id="PF21088">
    <property type="entry name" value="MS_channel_1st"/>
    <property type="match status" value="1"/>
</dbReference>
<accession>A0A6M8HUL6</accession>
<evidence type="ECO:0000256" key="6">
    <source>
        <dbReference type="ARBA" id="ARBA00023136"/>
    </source>
</evidence>
<keyword evidence="13" id="KW-1185">Reference proteome</keyword>
<name>A0A6M8HUL6_9PROT</name>
<feature type="region of interest" description="Disordered" evidence="7">
    <location>
        <begin position="893"/>
        <end position="919"/>
    </location>
</feature>
<feature type="compositionally biased region" description="Polar residues" evidence="7">
    <location>
        <begin position="910"/>
        <end position="919"/>
    </location>
</feature>
<feature type="compositionally biased region" description="Low complexity" evidence="7">
    <location>
        <begin position="897"/>
        <end position="907"/>
    </location>
</feature>
<reference evidence="12 13" key="1">
    <citation type="journal article" date="2014" name="World J. Microbiol. Biotechnol.">
        <title>Biodiversity and physiological characteristics of Antarctic and Arctic lichens-associated bacteria.</title>
        <authorList>
            <person name="Lee Y.M."/>
            <person name="Kim E.H."/>
            <person name="Lee H.K."/>
            <person name="Hong S.G."/>
        </authorList>
    </citation>
    <scope>NUCLEOTIDE SEQUENCE [LARGE SCALE GENOMIC DNA]</scope>
    <source>
        <strain evidence="12 13">PAMC 26569</strain>
    </source>
</reference>
<dbReference type="EMBL" id="CP053708">
    <property type="protein sequence ID" value="QKE91867.1"/>
    <property type="molecule type" value="Genomic_DNA"/>
</dbReference>
<feature type="domain" description="Mechanosensitive ion channel MscS" evidence="9">
    <location>
        <begin position="713"/>
        <end position="777"/>
    </location>
</feature>
<dbReference type="SUPFAM" id="SSF50182">
    <property type="entry name" value="Sm-like ribonucleoproteins"/>
    <property type="match status" value="1"/>
</dbReference>
<feature type="transmembrane region" description="Helical" evidence="8">
    <location>
        <begin position="583"/>
        <end position="608"/>
    </location>
</feature>
<dbReference type="InterPro" id="IPR049142">
    <property type="entry name" value="MS_channel_1st"/>
</dbReference>
<feature type="transmembrane region" description="Helical" evidence="8">
    <location>
        <begin position="691"/>
        <end position="709"/>
    </location>
</feature>
<dbReference type="Gene3D" id="2.30.30.60">
    <property type="match status" value="1"/>
</dbReference>
<comment type="subcellular location">
    <subcellularLocation>
        <location evidence="1">Cell membrane</location>
        <topology evidence="1">Multi-pass membrane protein</topology>
    </subcellularLocation>
</comment>
<keyword evidence="3" id="KW-1003">Cell membrane</keyword>
<dbReference type="Pfam" id="PF25392">
    <property type="entry name" value="MS_channel_TM1"/>
    <property type="match status" value="1"/>
</dbReference>
<dbReference type="InterPro" id="IPR057485">
    <property type="entry name" value="YbiO-like_TM1"/>
</dbReference>
<dbReference type="GO" id="GO:0005886">
    <property type="term" value="C:plasma membrane"/>
    <property type="evidence" value="ECO:0007669"/>
    <property type="project" value="UniProtKB-SubCell"/>
</dbReference>
<dbReference type="InterPro" id="IPR010920">
    <property type="entry name" value="LSM_dom_sf"/>
</dbReference>
<feature type="transmembrane region" description="Helical" evidence="8">
    <location>
        <begin position="447"/>
        <end position="465"/>
    </location>
</feature>
<feature type="transmembrane region" description="Helical" evidence="8">
    <location>
        <begin position="663"/>
        <end position="685"/>
    </location>
</feature>
<evidence type="ECO:0000259" key="9">
    <source>
        <dbReference type="Pfam" id="PF00924"/>
    </source>
</evidence>
<feature type="transmembrane region" description="Helical" evidence="8">
    <location>
        <begin position="620"/>
        <end position="642"/>
    </location>
</feature>